<comment type="subcellular location">
    <subcellularLocation>
        <location evidence="1">Secreted</location>
        <location evidence="1">Extracellular space</location>
    </subcellularLocation>
</comment>
<dbReference type="SUPFAM" id="SSF54897">
    <property type="entry name" value="Protease propeptides/inhibitors"/>
    <property type="match status" value="1"/>
</dbReference>
<dbReference type="PANTHER" id="PTHR14218:SF10">
    <property type="entry name" value="PEPTIDASE S53 DOMAIN-CONTAINING PROTEIN"/>
    <property type="match status" value="1"/>
</dbReference>
<organism evidence="10 11">
    <name type="scientific">Athelia psychrophila</name>
    <dbReference type="NCBI Taxonomy" id="1759441"/>
    <lineage>
        <taxon>Eukaryota</taxon>
        <taxon>Fungi</taxon>
        <taxon>Dikarya</taxon>
        <taxon>Basidiomycota</taxon>
        <taxon>Agaricomycotina</taxon>
        <taxon>Agaricomycetes</taxon>
        <taxon>Agaricomycetidae</taxon>
        <taxon>Atheliales</taxon>
        <taxon>Atheliaceae</taxon>
        <taxon>Athelia</taxon>
    </lineage>
</organism>
<dbReference type="Proteomes" id="UP000076532">
    <property type="component" value="Unassembled WGS sequence"/>
</dbReference>
<keyword evidence="11" id="KW-1185">Reference proteome</keyword>
<dbReference type="CDD" id="cd11377">
    <property type="entry name" value="Pro-peptidase_S53"/>
    <property type="match status" value="1"/>
</dbReference>
<dbReference type="GO" id="GO:0008240">
    <property type="term" value="F:tripeptidyl-peptidase activity"/>
    <property type="evidence" value="ECO:0007669"/>
    <property type="project" value="TreeGrafter"/>
</dbReference>
<evidence type="ECO:0000313" key="10">
    <source>
        <dbReference type="EMBL" id="KZP10384.1"/>
    </source>
</evidence>
<dbReference type="PROSITE" id="PS51695">
    <property type="entry name" value="SEDOLISIN"/>
    <property type="match status" value="1"/>
</dbReference>
<keyword evidence="5 8" id="KW-0720">Serine protease</keyword>
<dbReference type="InterPro" id="IPR050819">
    <property type="entry name" value="Tripeptidyl-peptidase_I"/>
</dbReference>
<dbReference type="PANTHER" id="PTHR14218">
    <property type="entry name" value="PROTEASE S8 TRIPEPTIDYL PEPTIDASE I CLN2"/>
    <property type="match status" value="1"/>
</dbReference>
<dbReference type="EMBL" id="KV417681">
    <property type="protein sequence ID" value="KZP10384.1"/>
    <property type="molecule type" value="Genomic_DNA"/>
</dbReference>
<reference evidence="10 11" key="1">
    <citation type="journal article" date="2016" name="Mol. Biol. Evol.">
        <title>Comparative Genomics of Early-Diverging Mushroom-Forming Fungi Provides Insights into the Origins of Lignocellulose Decay Capabilities.</title>
        <authorList>
            <person name="Nagy L.G."/>
            <person name="Riley R."/>
            <person name="Tritt A."/>
            <person name="Adam C."/>
            <person name="Daum C."/>
            <person name="Floudas D."/>
            <person name="Sun H."/>
            <person name="Yadav J.S."/>
            <person name="Pangilinan J."/>
            <person name="Larsson K.H."/>
            <person name="Matsuura K."/>
            <person name="Barry K."/>
            <person name="Labutti K."/>
            <person name="Kuo R."/>
            <person name="Ohm R.A."/>
            <person name="Bhattacharya S.S."/>
            <person name="Shirouzu T."/>
            <person name="Yoshinaga Y."/>
            <person name="Martin F.M."/>
            <person name="Grigoriev I.V."/>
            <person name="Hibbett D.S."/>
        </authorList>
    </citation>
    <scope>NUCLEOTIDE SEQUENCE [LARGE SCALE GENOMIC DNA]</scope>
    <source>
        <strain evidence="10 11">CBS 109695</strain>
    </source>
</reference>
<dbReference type="AlphaFoldDB" id="A0A165ZAD5"/>
<accession>A0A165ZAD5</accession>
<dbReference type="SUPFAM" id="SSF52743">
    <property type="entry name" value="Subtilisin-like"/>
    <property type="match status" value="1"/>
</dbReference>
<evidence type="ECO:0000256" key="8">
    <source>
        <dbReference type="PROSITE-ProRule" id="PRU01032"/>
    </source>
</evidence>
<dbReference type="GO" id="GO:0006508">
    <property type="term" value="P:proteolysis"/>
    <property type="evidence" value="ECO:0007669"/>
    <property type="project" value="UniProtKB-KW"/>
</dbReference>
<evidence type="ECO:0000256" key="1">
    <source>
        <dbReference type="ARBA" id="ARBA00004239"/>
    </source>
</evidence>
<proteinExistence type="predicted"/>
<feature type="active site" description="Charge relay system" evidence="8">
    <location>
        <position position="240"/>
    </location>
</feature>
<evidence type="ECO:0000256" key="4">
    <source>
        <dbReference type="ARBA" id="ARBA00022801"/>
    </source>
</evidence>
<dbReference type="STRING" id="436010.A0A165ZAD5"/>
<dbReference type="GO" id="GO:0046872">
    <property type="term" value="F:metal ion binding"/>
    <property type="evidence" value="ECO:0007669"/>
    <property type="project" value="UniProtKB-UniRule"/>
</dbReference>
<feature type="domain" description="Peptidase S53" evidence="9">
    <location>
        <begin position="166"/>
        <end position="514"/>
    </location>
</feature>
<evidence type="ECO:0000313" key="11">
    <source>
        <dbReference type="Proteomes" id="UP000076532"/>
    </source>
</evidence>
<comment type="cofactor">
    <cofactor evidence="8">
        <name>Ca(2+)</name>
        <dbReference type="ChEBI" id="CHEBI:29108"/>
    </cofactor>
    <text evidence="8">Binds 1 Ca(2+) ion per subunit.</text>
</comment>
<name>A0A165ZAD5_9AGAM</name>
<evidence type="ECO:0000256" key="5">
    <source>
        <dbReference type="ARBA" id="ARBA00022825"/>
    </source>
</evidence>
<dbReference type="CDD" id="cd04056">
    <property type="entry name" value="Peptidases_S53"/>
    <property type="match status" value="1"/>
</dbReference>
<dbReference type="InterPro" id="IPR036852">
    <property type="entry name" value="Peptidase_S8/S53_dom_sf"/>
</dbReference>
<feature type="active site" description="Charge relay system" evidence="8">
    <location>
        <position position="433"/>
    </location>
</feature>
<keyword evidence="2 8" id="KW-0645">Protease</keyword>
<evidence type="ECO:0000259" key="9">
    <source>
        <dbReference type="PROSITE" id="PS51695"/>
    </source>
</evidence>
<evidence type="ECO:0000256" key="3">
    <source>
        <dbReference type="ARBA" id="ARBA00022723"/>
    </source>
</evidence>
<feature type="binding site" evidence="8">
    <location>
        <position position="475"/>
    </location>
    <ligand>
        <name>Ca(2+)</name>
        <dbReference type="ChEBI" id="CHEBI:29108"/>
    </ligand>
</feature>
<protein>
    <submittedName>
        <fullName evidence="10">Family S53 protease</fullName>
    </submittedName>
</protein>
<feature type="binding site" evidence="8">
    <location>
        <position position="493"/>
    </location>
    <ligand>
        <name>Ca(2+)</name>
        <dbReference type="ChEBI" id="CHEBI:29108"/>
    </ligand>
</feature>
<dbReference type="GO" id="GO:0005576">
    <property type="term" value="C:extracellular region"/>
    <property type="evidence" value="ECO:0007669"/>
    <property type="project" value="UniProtKB-SubCell"/>
</dbReference>
<keyword evidence="7" id="KW-0865">Zymogen</keyword>
<dbReference type="SMART" id="SM00944">
    <property type="entry name" value="Pro-kuma_activ"/>
    <property type="match status" value="1"/>
</dbReference>
<feature type="binding site" evidence="8">
    <location>
        <position position="495"/>
    </location>
    <ligand>
        <name>Ca(2+)</name>
        <dbReference type="ChEBI" id="CHEBI:29108"/>
    </ligand>
</feature>
<dbReference type="Gene3D" id="3.40.50.200">
    <property type="entry name" value="Peptidase S8/S53 domain"/>
    <property type="match status" value="1"/>
</dbReference>
<keyword evidence="4 8" id="KW-0378">Hydrolase</keyword>
<dbReference type="InterPro" id="IPR015366">
    <property type="entry name" value="S53_propep"/>
</dbReference>
<dbReference type="InterPro" id="IPR030400">
    <property type="entry name" value="Sedolisin_dom"/>
</dbReference>
<evidence type="ECO:0000256" key="6">
    <source>
        <dbReference type="ARBA" id="ARBA00022837"/>
    </source>
</evidence>
<gene>
    <name evidence="10" type="ORF">FIBSPDRAFT_872791</name>
</gene>
<keyword evidence="3 8" id="KW-0479">Metal-binding</keyword>
<feature type="binding site" evidence="8">
    <location>
        <position position="474"/>
    </location>
    <ligand>
        <name>Ca(2+)</name>
        <dbReference type="ChEBI" id="CHEBI:29108"/>
    </ligand>
</feature>
<sequence length="514" mass="53147">MEYPEGIMSPKLELNVNAKDSKFNALHKVSSPISANFRRHLSKDEVEKYVQPSNATQSAGTSLLESHGVTHTKLSSAGNWLGFTVPVATANEMFAANFSVFKRSSSSETLVRTLSYSISASLLGHIEGVIPTTSFTVGSGGGSALTGASSQQQGQVPNVSVSCNTTITPACIQAMYGLPTDPATQPGNGLAVAGFIGFWPQKTDLAVAAPNPNTNFTIDLIDNGTAPQGPVLNASEANLDIQYTAGLASNVPVTFISAGQLNSTDLPGVFLDMAHYPTAMENPPQVLSTSYAFNESLFDAPAARKLCNAYMQLGARGVSVLFGSGDGGVSGVYNQTCTAFHPTFPSSCPFVTSVGGTTGFPETAAALSGGGFSNIFAPAAYQKPYIAAYLKTLGSTNAGRYNASGRGFPDVSAQALFIKTIDGGNIQLINGTSCSTPIFASTLALMNDQLLAAGKSALGFINPLLYANPDALNDIVTGNNPGCGTDGFPAVSGWDPITGLGTPNFDKLKAIAGL</sequence>
<dbReference type="OrthoDB" id="409122at2759"/>
<keyword evidence="6 8" id="KW-0106">Calcium</keyword>
<evidence type="ECO:0000256" key="2">
    <source>
        <dbReference type="ARBA" id="ARBA00022670"/>
    </source>
</evidence>
<dbReference type="GO" id="GO:0004252">
    <property type="term" value="F:serine-type endopeptidase activity"/>
    <property type="evidence" value="ECO:0007669"/>
    <property type="project" value="UniProtKB-UniRule"/>
</dbReference>
<dbReference type="Pfam" id="PF09286">
    <property type="entry name" value="Pro-kuma_activ"/>
    <property type="match status" value="1"/>
</dbReference>
<evidence type="ECO:0000256" key="7">
    <source>
        <dbReference type="ARBA" id="ARBA00023145"/>
    </source>
</evidence>
<feature type="active site" description="Charge relay system" evidence="8">
    <location>
        <position position="236"/>
    </location>
</feature>